<evidence type="ECO:0000256" key="2">
    <source>
        <dbReference type="ARBA" id="ARBA00022448"/>
    </source>
</evidence>
<feature type="transmembrane region" description="Helical" evidence="7">
    <location>
        <begin position="268"/>
        <end position="288"/>
    </location>
</feature>
<dbReference type="InterPro" id="IPR050189">
    <property type="entry name" value="MFS_Efflux_Transporters"/>
</dbReference>
<reference evidence="10" key="1">
    <citation type="submission" date="2016-10" db="EMBL/GenBank/DDBJ databases">
        <authorList>
            <person name="Varghese N."/>
        </authorList>
    </citation>
    <scope>NUCLEOTIDE SEQUENCE [LARGE SCALE GENOMIC DNA]</scope>
    <source>
        <strain evidence="10">KPR-7A</strain>
    </source>
</reference>
<feature type="transmembrane region" description="Helical" evidence="7">
    <location>
        <begin position="69"/>
        <end position="93"/>
    </location>
</feature>
<dbReference type="EMBL" id="FMZR01000016">
    <property type="protein sequence ID" value="SDE18121.1"/>
    <property type="molecule type" value="Genomic_DNA"/>
</dbReference>
<gene>
    <name evidence="9" type="ORF">SAMN04487767_1167</name>
</gene>
<organism evidence="9 10">
    <name type="scientific">Bacillus wiedmannii</name>
    <dbReference type="NCBI Taxonomy" id="1890302"/>
    <lineage>
        <taxon>Bacteria</taxon>
        <taxon>Bacillati</taxon>
        <taxon>Bacillota</taxon>
        <taxon>Bacilli</taxon>
        <taxon>Bacillales</taxon>
        <taxon>Bacillaceae</taxon>
        <taxon>Bacillus</taxon>
        <taxon>Bacillus cereus group</taxon>
    </lineage>
</organism>
<dbReference type="InterPro" id="IPR020846">
    <property type="entry name" value="MFS_dom"/>
</dbReference>
<keyword evidence="2" id="KW-0813">Transport</keyword>
<comment type="subcellular location">
    <subcellularLocation>
        <location evidence="1">Cell membrane</location>
        <topology evidence="1">Multi-pass membrane protein</topology>
    </subcellularLocation>
</comment>
<dbReference type="InterPro" id="IPR036259">
    <property type="entry name" value="MFS_trans_sf"/>
</dbReference>
<feature type="transmembrane region" description="Helical" evidence="7">
    <location>
        <begin position="155"/>
        <end position="178"/>
    </location>
</feature>
<dbReference type="Pfam" id="PF07690">
    <property type="entry name" value="MFS_1"/>
    <property type="match status" value="1"/>
</dbReference>
<dbReference type="Proteomes" id="UP000183507">
    <property type="component" value="Unassembled WGS sequence"/>
</dbReference>
<evidence type="ECO:0000256" key="5">
    <source>
        <dbReference type="ARBA" id="ARBA00022989"/>
    </source>
</evidence>
<keyword evidence="5 7" id="KW-1133">Transmembrane helix</keyword>
<dbReference type="PROSITE" id="PS50850">
    <property type="entry name" value="MFS"/>
    <property type="match status" value="1"/>
</dbReference>
<evidence type="ECO:0000256" key="4">
    <source>
        <dbReference type="ARBA" id="ARBA00022692"/>
    </source>
</evidence>
<evidence type="ECO:0000313" key="10">
    <source>
        <dbReference type="Proteomes" id="UP000183507"/>
    </source>
</evidence>
<accession>A0A1G7ATK9</accession>
<feature type="domain" description="Major facilitator superfamily (MFS) profile" evidence="8">
    <location>
        <begin position="3"/>
        <end position="377"/>
    </location>
</feature>
<feature type="transmembrane region" description="Helical" evidence="7">
    <location>
        <begin position="199"/>
        <end position="221"/>
    </location>
</feature>
<evidence type="ECO:0000256" key="3">
    <source>
        <dbReference type="ARBA" id="ARBA00022475"/>
    </source>
</evidence>
<evidence type="ECO:0000256" key="6">
    <source>
        <dbReference type="ARBA" id="ARBA00023136"/>
    </source>
</evidence>
<dbReference type="GO" id="GO:0022857">
    <property type="term" value="F:transmembrane transporter activity"/>
    <property type="evidence" value="ECO:0007669"/>
    <property type="project" value="InterPro"/>
</dbReference>
<evidence type="ECO:0000259" key="8">
    <source>
        <dbReference type="PROSITE" id="PS50850"/>
    </source>
</evidence>
<feature type="transmembrane region" description="Helical" evidence="7">
    <location>
        <begin position="236"/>
        <end position="256"/>
    </location>
</feature>
<keyword evidence="6 7" id="KW-0472">Membrane</keyword>
<dbReference type="AlphaFoldDB" id="A0A1G7ATK9"/>
<proteinExistence type="predicted"/>
<dbReference type="InterPro" id="IPR011701">
    <property type="entry name" value="MFS"/>
</dbReference>
<dbReference type="SUPFAM" id="SSF103473">
    <property type="entry name" value="MFS general substrate transporter"/>
    <property type="match status" value="1"/>
</dbReference>
<sequence length="388" mass="41498">MKKVIFLAIGMFALGFDAYIIAGLVPGISDTYQKSASQVGQAVSIFTLCYAISAPLFASLLAGKPIKKVLLTSIVIFGLANALTAVSPSFSVFLISRAIAGLGAGLFSPLAVAGSTMLVSVEKKGRALGLTIGGMSMGTVLGVPIGLYIADKFDWQSAMWFVVLLSLIAAISILKFLPHVPVTAPPAMKERLAMFLDKRVTITVLITLFASISSLGLYTYLSPLLQDLDNSSDLTIYLWAWGLGGLFGSITIGYLIDYFKKPKTLMALILITLTVSFICIPIMINLTIIKYLPFFIWGAMGWASGAPQQHILLSYQPKHGSAAVALNSSINYLGSSVGAILGGVVISLRMGTMALIYFAIISMIISLCLQFYSMRNNVFKIATTKKAV</sequence>
<dbReference type="PANTHER" id="PTHR43124">
    <property type="entry name" value="PURINE EFFLUX PUMP PBUE"/>
    <property type="match status" value="1"/>
</dbReference>
<dbReference type="GO" id="GO:0005886">
    <property type="term" value="C:plasma membrane"/>
    <property type="evidence" value="ECO:0007669"/>
    <property type="project" value="UniProtKB-SubCell"/>
</dbReference>
<feature type="transmembrane region" description="Helical" evidence="7">
    <location>
        <begin position="99"/>
        <end position="121"/>
    </location>
</feature>
<dbReference type="PANTHER" id="PTHR43124:SF3">
    <property type="entry name" value="CHLORAMPHENICOL EFFLUX PUMP RV0191"/>
    <property type="match status" value="1"/>
</dbReference>
<dbReference type="RefSeq" id="WP_074651478.1">
    <property type="nucleotide sequence ID" value="NZ_FMZR01000016.1"/>
</dbReference>
<name>A0A1G7ATK9_9BACI</name>
<keyword evidence="3" id="KW-1003">Cell membrane</keyword>
<evidence type="ECO:0000256" key="1">
    <source>
        <dbReference type="ARBA" id="ARBA00004651"/>
    </source>
</evidence>
<evidence type="ECO:0000256" key="7">
    <source>
        <dbReference type="SAM" id="Phobius"/>
    </source>
</evidence>
<feature type="transmembrane region" description="Helical" evidence="7">
    <location>
        <begin position="128"/>
        <end position="149"/>
    </location>
</feature>
<evidence type="ECO:0000313" key="9">
    <source>
        <dbReference type="EMBL" id="SDE18121.1"/>
    </source>
</evidence>
<keyword evidence="4 7" id="KW-0812">Transmembrane</keyword>
<feature type="transmembrane region" description="Helical" evidence="7">
    <location>
        <begin position="42"/>
        <end position="62"/>
    </location>
</feature>
<feature type="transmembrane region" description="Helical" evidence="7">
    <location>
        <begin position="354"/>
        <end position="372"/>
    </location>
</feature>
<protein>
    <submittedName>
        <fullName evidence="9">Predicted arabinose efflux permease, MFS family</fullName>
    </submittedName>
</protein>
<feature type="transmembrane region" description="Helical" evidence="7">
    <location>
        <begin position="325"/>
        <end position="348"/>
    </location>
</feature>
<dbReference type="Gene3D" id="1.20.1250.20">
    <property type="entry name" value="MFS general substrate transporter like domains"/>
    <property type="match status" value="1"/>
</dbReference>
<dbReference type="CDD" id="cd17324">
    <property type="entry name" value="MFS_NepI_like"/>
    <property type="match status" value="1"/>
</dbReference>